<dbReference type="GO" id="GO:0042907">
    <property type="term" value="F:xanthine transmembrane transporter activity"/>
    <property type="evidence" value="ECO:0007669"/>
    <property type="project" value="TreeGrafter"/>
</dbReference>
<feature type="transmembrane region" description="Helical" evidence="7">
    <location>
        <begin position="446"/>
        <end position="468"/>
    </location>
</feature>
<accession>A8RTA3</accession>
<name>A8RTA3_ENTBW</name>
<protein>
    <recommendedName>
        <fullName evidence="10">Purine permease</fullName>
    </recommendedName>
</protein>
<evidence type="ECO:0000256" key="3">
    <source>
        <dbReference type="ARBA" id="ARBA00022448"/>
    </source>
</evidence>
<evidence type="ECO:0000256" key="1">
    <source>
        <dbReference type="ARBA" id="ARBA00004141"/>
    </source>
</evidence>
<dbReference type="AlphaFoldDB" id="A8RTA3"/>
<feature type="transmembrane region" description="Helical" evidence="7">
    <location>
        <begin position="413"/>
        <end position="434"/>
    </location>
</feature>
<dbReference type="InterPro" id="IPR006042">
    <property type="entry name" value="Xan_ur_permease"/>
</dbReference>
<evidence type="ECO:0000313" key="9">
    <source>
        <dbReference type="Proteomes" id="UP000005396"/>
    </source>
</evidence>
<keyword evidence="6 7" id="KW-0472">Membrane</keyword>
<proteinExistence type="inferred from homology"/>
<feature type="transmembrane region" description="Helical" evidence="7">
    <location>
        <begin position="115"/>
        <end position="132"/>
    </location>
</feature>
<keyword evidence="5 7" id="KW-1133">Transmembrane helix</keyword>
<evidence type="ECO:0008006" key="10">
    <source>
        <dbReference type="Google" id="ProtNLM"/>
    </source>
</evidence>
<comment type="subcellular location">
    <subcellularLocation>
        <location evidence="1">Membrane</location>
        <topology evidence="1">Multi-pass membrane protein</topology>
    </subcellularLocation>
</comment>
<dbReference type="eggNOG" id="COG2233">
    <property type="taxonomic scope" value="Bacteria"/>
</dbReference>
<feature type="transmembrane region" description="Helical" evidence="7">
    <location>
        <begin position="276"/>
        <end position="295"/>
    </location>
</feature>
<evidence type="ECO:0000313" key="8">
    <source>
        <dbReference type="EMBL" id="EDP16165.1"/>
    </source>
</evidence>
<feature type="transmembrane region" description="Helical" evidence="7">
    <location>
        <begin position="322"/>
        <end position="343"/>
    </location>
</feature>
<comment type="caution">
    <text evidence="8">The sequence shown here is derived from an EMBL/GenBank/DDBJ whole genome shotgun (WGS) entry which is preliminary data.</text>
</comment>
<sequence>MGNDEVRNTRREEAPFRILNQLKENNMNKNASKSTSTIKTGSIYELNGRPPFAQAFPLGFQQLLAMFVGNIVPMILVANASGMDTSHATLLLQCSILGAGVATLLQVFPIRFGNIQFGSGLPVMMGLTYTFLPICISVSVNYGLGVLFGAQLIGGLVSIAIGFALPKIRRFFPPVVTGTIITSIGISCFPIAAYNLAGGQGDPSMGQLHNFVIGLIVILAILILNGYGKGMVSAAAVLGGMIVGYVIAAIFGYINFSPISEAAWFAVPRPMAFGKLEFHLNFVLVFILLFFINAVEMSGDFTVSATGGLNRQPKNEELRGGIIANGIACIFSSFFNCFATGTYSQCSGIVALTKVCNRWVMGWGAITLTAAAFCPKLASVLSTIPSCVIGGATIVVFSMICMSGMSLVARARFTNRAMLICGPALALGLGISLAKDTLSGMGEYVQMFFGESSIILVAGFAIILNLILPKDQTDKEVEAEYIREISQTEDDAVSAKDQELGTARA</sequence>
<evidence type="ECO:0000256" key="4">
    <source>
        <dbReference type="ARBA" id="ARBA00022692"/>
    </source>
</evidence>
<comment type="similarity">
    <text evidence="2">Belongs to the nucleobase:cation symporter-2 (NCS2) (TC 2.A.40) family.</text>
</comment>
<evidence type="ECO:0000256" key="5">
    <source>
        <dbReference type="ARBA" id="ARBA00022989"/>
    </source>
</evidence>
<dbReference type="Pfam" id="PF00860">
    <property type="entry name" value="Xan_ur_permease"/>
    <property type="match status" value="1"/>
</dbReference>
<dbReference type="GO" id="GO:0005886">
    <property type="term" value="C:plasma membrane"/>
    <property type="evidence" value="ECO:0007669"/>
    <property type="project" value="TreeGrafter"/>
</dbReference>
<dbReference type="HOGENOM" id="CLU_017959_8_0_9"/>
<dbReference type="PaxDb" id="411902-CLOBOL_03602"/>
<dbReference type="EMBL" id="ABCC02000032">
    <property type="protein sequence ID" value="EDP16165.1"/>
    <property type="molecule type" value="Genomic_DNA"/>
</dbReference>
<feature type="transmembrane region" description="Helical" evidence="7">
    <location>
        <begin position="144"/>
        <end position="165"/>
    </location>
</feature>
<evidence type="ECO:0000256" key="2">
    <source>
        <dbReference type="ARBA" id="ARBA00008821"/>
    </source>
</evidence>
<keyword evidence="4 7" id="KW-0812">Transmembrane</keyword>
<dbReference type="NCBIfam" id="TIGR00801">
    <property type="entry name" value="ncs2"/>
    <property type="match status" value="1"/>
</dbReference>
<feature type="transmembrane region" description="Helical" evidence="7">
    <location>
        <begin position="379"/>
        <end position="401"/>
    </location>
</feature>
<feature type="transmembrane region" description="Helical" evidence="7">
    <location>
        <begin position="90"/>
        <end position="109"/>
    </location>
</feature>
<evidence type="ECO:0000256" key="7">
    <source>
        <dbReference type="SAM" id="Phobius"/>
    </source>
</evidence>
<dbReference type="InterPro" id="IPR006043">
    <property type="entry name" value="NCS2"/>
</dbReference>
<dbReference type="NCBIfam" id="NF037981">
    <property type="entry name" value="NCS2_1"/>
    <property type="match status" value="1"/>
</dbReference>
<reference evidence="8 9" key="2">
    <citation type="submission" date="2007-09" db="EMBL/GenBank/DDBJ databases">
        <title>Draft genome sequence of Clostridium bolteae (ATCC BAA-613).</title>
        <authorList>
            <person name="Sudarsanam P."/>
            <person name="Ley R."/>
            <person name="Guruge J."/>
            <person name="Turnbaugh P.J."/>
            <person name="Mahowald M."/>
            <person name="Liep D."/>
            <person name="Gordon J."/>
        </authorList>
    </citation>
    <scope>NUCLEOTIDE SEQUENCE [LARGE SCALE GENOMIC DNA]</scope>
    <source>
        <strain evidence="9">ATCC BAA-613 / DSM 15670 / CCUG 46953 / JCM 12243 / WAL 16351</strain>
    </source>
</reference>
<feature type="transmembrane region" description="Helical" evidence="7">
    <location>
        <begin position="208"/>
        <end position="228"/>
    </location>
</feature>
<evidence type="ECO:0000256" key="6">
    <source>
        <dbReference type="ARBA" id="ARBA00023136"/>
    </source>
</evidence>
<feature type="transmembrane region" description="Helical" evidence="7">
    <location>
        <begin position="234"/>
        <end position="256"/>
    </location>
</feature>
<dbReference type="PANTHER" id="PTHR42810">
    <property type="entry name" value="PURINE PERMEASE C1399.01C-RELATED"/>
    <property type="match status" value="1"/>
</dbReference>
<reference evidence="8 9" key="1">
    <citation type="submission" date="2007-08" db="EMBL/GenBank/DDBJ databases">
        <authorList>
            <person name="Fulton L."/>
            <person name="Clifton S."/>
            <person name="Fulton B."/>
            <person name="Xu J."/>
            <person name="Minx P."/>
            <person name="Pepin K.H."/>
            <person name="Johnson M."/>
            <person name="Thiruvilangam P."/>
            <person name="Bhonagiri V."/>
            <person name="Nash W.E."/>
            <person name="Mardis E.R."/>
            <person name="Wilson R.K."/>
        </authorList>
    </citation>
    <scope>NUCLEOTIDE SEQUENCE [LARGE SCALE GENOMIC DNA]</scope>
    <source>
        <strain evidence="9">ATCC BAA-613 / DSM 15670 / CCUG 46953 / JCM 12243 / WAL 16351</strain>
    </source>
</reference>
<keyword evidence="3" id="KW-0813">Transport</keyword>
<organism evidence="8 9">
    <name type="scientific">Enterocloster bolteae (strain ATCC BAA-613 / DSM 15670 / CCUG 46953 / JCM 12243 / WAL 16351)</name>
    <name type="common">Clostridium bolteae</name>
    <dbReference type="NCBI Taxonomy" id="411902"/>
    <lineage>
        <taxon>Bacteria</taxon>
        <taxon>Bacillati</taxon>
        <taxon>Bacillota</taxon>
        <taxon>Clostridia</taxon>
        <taxon>Lachnospirales</taxon>
        <taxon>Lachnospiraceae</taxon>
        <taxon>Enterocloster</taxon>
    </lineage>
</organism>
<gene>
    <name evidence="8" type="ORF">CLOBOL_03602</name>
</gene>
<dbReference type="PANTHER" id="PTHR42810:SF2">
    <property type="entry name" value="PURINE PERMEASE C1399.01C-RELATED"/>
    <property type="match status" value="1"/>
</dbReference>
<feature type="transmembrane region" description="Helical" evidence="7">
    <location>
        <begin position="59"/>
        <end position="78"/>
    </location>
</feature>
<feature type="transmembrane region" description="Helical" evidence="7">
    <location>
        <begin position="171"/>
        <end position="196"/>
    </location>
</feature>
<dbReference type="Proteomes" id="UP000005396">
    <property type="component" value="Unassembled WGS sequence"/>
</dbReference>